<organism evidence="2 3">
    <name type="scientific">Candidatus Liptonbacteria bacterium RIFCSPLOWO2_01_FULL_56_20</name>
    <dbReference type="NCBI Taxonomy" id="1798652"/>
    <lineage>
        <taxon>Bacteria</taxon>
        <taxon>Candidatus Liptoniibacteriota</taxon>
    </lineage>
</organism>
<dbReference type="InterPro" id="IPR015867">
    <property type="entry name" value="N-reg_PII/ATP_PRibTrfase_C"/>
</dbReference>
<dbReference type="AlphaFoldDB" id="A0A1G2CJX1"/>
<dbReference type="EMBL" id="MHLC01000022">
    <property type="protein sequence ID" value="OGZ01020.1"/>
    <property type="molecule type" value="Genomic_DNA"/>
</dbReference>
<dbReference type="PANTHER" id="PTHR23419">
    <property type="entry name" value="DIVALENT CATION TOLERANCE CUTA-RELATED"/>
    <property type="match status" value="1"/>
</dbReference>
<evidence type="ECO:0000256" key="1">
    <source>
        <dbReference type="ARBA" id="ARBA00010169"/>
    </source>
</evidence>
<proteinExistence type="inferred from homology"/>
<name>A0A1G2CJX1_9BACT</name>
<dbReference type="PANTHER" id="PTHR23419:SF8">
    <property type="entry name" value="FI09726P"/>
    <property type="match status" value="1"/>
</dbReference>
<protein>
    <recommendedName>
        <fullName evidence="4">Cation tolerance protein CutA</fullName>
    </recommendedName>
</protein>
<evidence type="ECO:0000313" key="2">
    <source>
        <dbReference type="EMBL" id="OGZ01020.1"/>
    </source>
</evidence>
<dbReference type="Pfam" id="PF03091">
    <property type="entry name" value="CutA1"/>
    <property type="match status" value="1"/>
</dbReference>
<evidence type="ECO:0008006" key="4">
    <source>
        <dbReference type="Google" id="ProtNLM"/>
    </source>
</evidence>
<comment type="similarity">
    <text evidence="1">Belongs to the CutA family.</text>
</comment>
<evidence type="ECO:0000313" key="3">
    <source>
        <dbReference type="Proteomes" id="UP000178495"/>
    </source>
</evidence>
<comment type="caution">
    <text evidence="2">The sequence shown here is derived from an EMBL/GenBank/DDBJ whole genome shotgun (WGS) entry which is preliminary data.</text>
</comment>
<dbReference type="GO" id="GO:0010038">
    <property type="term" value="P:response to metal ion"/>
    <property type="evidence" value="ECO:0007669"/>
    <property type="project" value="InterPro"/>
</dbReference>
<sequence length="101" mass="11518">MVFLYITCPTLEEAKKISHELIRQKVAGCVNIAPIQSIYRDNEGAKEVSEFSLFVKTIDSKVQEVEDVARGIHSYKVPCIATFSLHRLNREYKEWLATAMA</sequence>
<dbReference type="Proteomes" id="UP000178495">
    <property type="component" value="Unassembled WGS sequence"/>
</dbReference>
<reference evidence="2 3" key="1">
    <citation type="journal article" date="2016" name="Nat. Commun.">
        <title>Thousands of microbial genomes shed light on interconnected biogeochemical processes in an aquifer system.</title>
        <authorList>
            <person name="Anantharaman K."/>
            <person name="Brown C.T."/>
            <person name="Hug L.A."/>
            <person name="Sharon I."/>
            <person name="Castelle C.J."/>
            <person name="Probst A.J."/>
            <person name="Thomas B.C."/>
            <person name="Singh A."/>
            <person name="Wilkins M.J."/>
            <person name="Karaoz U."/>
            <person name="Brodie E.L."/>
            <person name="Williams K.H."/>
            <person name="Hubbard S.S."/>
            <person name="Banfield J.F."/>
        </authorList>
    </citation>
    <scope>NUCLEOTIDE SEQUENCE [LARGE SCALE GENOMIC DNA]</scope>
</reference>
<dbReference type="SUPFAM" id="SSF54913">
    <property type="entry name" value="GlnB-like"/>
    <property type="match status" value="1"/>
</dbReference>
<accession>A0A1G2CJX1</accession>
<dbReference type="STRING" id="1798652.A3A43_03045"/>
<dbReference type="GO" id="GO:0005507">
    <property type="term" value="F:copper ion binding"/>
    <property type="evidence" value="ECO:0007669"/>
    <property type="project" value="TreeGrafter"/>
</dbReference>
<dbReference type="InterPro" id="IPR004323">
    <property type="entry name" value="Ion_tolerance_CutA"/>
</dbReference>
<gene>
    <name evidence="2" type="ORF">A3A43_03045</name>
</gene>
<dbReference type="Gene3D" id="3.30.70.120">
    <property type="match status" value="1"/>
</dbReference>
<dbReference type="InterPro" id="IPR011322">
    <property type="entry name" value="N-reg_PII-like_a/b"/>
</dbReference>